<evidence type="ECO:0000313" key="1">
    <source>
        <dbReference type="EMBL" id="NYH09108.1"/>
    </source>
</evidence>
<name>A0A7Z0ATZ5_9PSED</name>
<reference evidence="1 2" key="1">
    <citation type="submission" date="2020-07" db="EMBL/GenBank/DDBJ databases">
        <title>Exploring microbial biodiversity for novel pathways involved in the catabolism of aromatic compounds derived from lignin.</title>
        <authorList>
            <person name="Elkins J."/>
        </authorList>
    </citation>
    <scope>NUCLEOTIDE SEQUENCE [LARGE SCALE GENOMIC DNA]</scope>
    <source>
        <strain evidence="1 2">VanB</strain>
    </source>
</reference>
<proteinExistence type="predicted"/>
<evidence type="ECO:0000313" key="2">
    <source>
        <dbReference type="Proteomes" id="UP000553035"/>
    </source>
</evidence>
<dbReference type="EMBL" id="JACCAT010000001">
    <property type="protein sequence ID" value="NYH09108.1"/>
    <property type="molecule type" value="Genomic_DNA"/>
</dbReference>
<sequence length="31" mass="3334">MADCRMDGNTFSLSNKPDSRLFILSGVAADT</sequence>
<organism evidence="1 2">
    <name type="scientific">Pseudomonas moraviensis</name>
    <dbReference type="NCBI Taxonomy" id="321662"/>
    <lineage>
        <taxon>Bacteria</taxon>
        <taxon>Pseudomonadati</taxon>
        <taxon>Pseudomonadota</taxon>
        <taxon>Gammaproteobacteria</taxon>
        <taxon>Pseudomonadales</taxon>
        <taxon>Pseudomonadaceae</taxon>
        <taxon>Pseudomonas</taxon>
    </lineage>
</organism>
<comment type="caution">
    <text evidence="1">The sequence shown here is derived from an EMBL/GenBank/DDBJ whole genome shotgun (WGS) entry which is preliminary data.</text>
</comment>
<dbReference type="Proteomes" id="UP000553035">
    <property type="component" value="Unassembled WGS sequence"/>
</dbReference>
<accession>A0A7Z0ATZ5</accession>
<gene>
    <name evidence="1" type="ORF">GGI52_002151</name>
</gene>
<dbReference type="AlphaFoldDB" id="A0A7Z0ATZ5"/>
<protein>
    <submittedName>
        <fullName evidence="1">Uncharacterized protein</fullName>
    </submittedName>
</protein>